<dbReference type="PANTHER" id="PTHR30050">
    <property type="entry name" value="CHROMOSOMAL REPLICATION INITIATOR PROTEIN DNAA"/>
    <property type="match status" value="1"/>
</dbReference>
<dbReference type="InterPro" id="IPR027417">
    <property type="entry name" value="P-loop_NTPase"/>
</dbReference>
<dbReference type="Pfam" id="PF00308">
    <property type="entry name" value="Bac_DnaA"/>
    <property type="match status" value="1"/>
</dbReference>
<dbReference type="InterPro" id="IPR003593">
    <property type="entry name" value="AAA+_ATPase"/>
</dbReference>
<name>A0AAE3VA01_9FIRM</name>
<evidence type="ECO:0000256" key="7">
    <source>
        <dbReference type="ARBA" id="ARBA00023125"/>
    </source>
</evidence>
<comment type="subcellular location">
    <subcellularLocation>
        <location evidence="8">Cytoplasm</location>
    </subcellularLocation>
</comment>
<feature type="region of interest" description="Domain IV, binds dsDNA" evidence="8">
    <location>
        <begin position="351"/>
        <end position="472"/>
    </location>
</feature>
<accession>A0AAE3VA01</accession>
<dbReference type="SMART" id="SM00760">
    <property type="entry name" value="Bac_DnaA_C"/>
    <property type="match status" value="1"/>
</dbReference>
<dbReference type="InterPro" id="IPR018312">
    <property type="entry name" value="Chromosome_initiator_DnaA_CS"/>
</dbReference>
<dbReference type="GO" id="GO:0008289">
    <property type="term" value="F:lipid binding"/>
    <property type="evidence" value="ECO:0007669"/>
    <property type="project" value="UniProtKB-KW"/>
</dbReference>
<keyword evidence="3 8" id="KW-0235">DNA replication</keyword>
<comment type="caution">
    <text evidence="8">Lacks conserved residue(s) required for the propagation of feature annotation.</text>
</comment>
<evidence type="ECO:0000256" key="9">
    <source>
        <dbReference type="NCBIfam" id="TIGR00362"/>
    </source>
</evidence>
<protein>
    <recommendedName>
        <fullName evidence="8 9">Chromosomal replication initiator protein DnaA</fullName>
    </recommendedName>
</protein>
<reference evidence="14" key="1">
    <citation type="submission" date="2023-07" db="EMBL/GenBank/DDBJ databases">
        <title>Genomic Encyclopedia of Type Strains, Phase IV (KMG-IV): sequencing the most valuable type-strain genomes for metagenomic binning, comparative biology and taxonomic classification.</title>
        <authorList>
            <person name="Goeker M."/>
        </authorList>
    </citation>
    <scope>NUCLEOTIDE SEQUENCE</scope>
    <source>
        <strain evidence="14">DSM 19659</strain>
    </source>
</reference>
<dbReference type="Gene3D" id="3.30.300.180">
    <property type="match status" value="1"/>
</dbReference>
<dbReference type="FunFam" id="3.40.50.300:FF:000150">
    <property type="entry name" value="Chromosomal replication initiator protein DnaA"/>
    <property type="match status" value="1"/>
</dbReference>
<comment type="similarity">
    <text evidence="1 8 11">Belongs to the DnaA family.</text>
</comment>
<dbReference type="Gene3D" id="3.40.50.300">
    <property type="entry name" value="P-loop containing nucleotide triphosphate hydrolases"/>
    <property type="match status" value="1"/>
</dbReference>
<feature type="binding site" evidence="8">
    <location>
        <position position="179"/>
    </location>
    <ligand>
        <name>ATP</name>
        <dbReference type="ChEBI" id="CHEBI:30616"/>
    </ligand>
</feature>
<feature type="domain" description="Chromosomal replication initiator DnaA C-terminal" evidence="13">
    <location>
        <begin position="379"/>
        <end position="448"/>
    </location>
</feature>
<keyword evidence="5 8" id="KW-0067">ATP-binding</keyword>
<feature type="binding site" evidence="8">
    <location>
        <position position="178"/>
    </location>
    <ligand>
        <name>ATP</name>
        <dbReference type="ChEBI" id="CHEBI:30616"/>
    </ligand>
</feature>
<dbReference type="GO" id="GO:0005737">
    <property type="term" value="C:cytoplasm"/>
    <property type="evidence" value="ECO:0007669"/>
    <property type="project" value="UniProtKB-SubCell"/>
</dbReference>
<dbReference type="SUPFAM" id="SSF48295">
    <property type="entry name" value="TrpR-like"/>
    <property type="match status" value="1"/>
</dbReference>
<evidence type="ECO:0000256" key="11">
    <source>
        <dbReference type="RuleBase" id="RU004227"/>
    </source>
</evidence>
<dbReference type="AlphaFoldDB" id="A0AAE3VA01"/>
<feature type="domain" description="AAA+ ATPase" evidence="12">
    <location>
        <begin position="164"/>
        <end position="296"/>
    </location>
</feature>
<evidence type="ECO:0000256" key="3">
    <source>
        <dbReference type="ARBA" id="ARBA00022705"/>
    </source>
</evidence>
<evidence type="ECO:0000259" key="13">
    <source>
        <dbReference type="SMART" id="SM00760"/>
    </source>
</evidence>
<dbReference type="NCBIfam" id="TIGR00362">
    <property type="entry name" value="DnaA"/>
    <property type="match status" value="1"/>
</dbReference>
<dbReference type="CDD" id="cd00009">
    <property type="entry name" value="AAA"/>
    <property type="match status" value="1"/>
</dbReference>
<evidence type="ECO:0000313" key="15">
    <source>
        <dbReference type="Proteomes" id="UP001241537"/>
    </source>
</evidence>
<comment type="function">
    <text evidence="8 10">Plays an essential role in the initiation and regulation of chromosomal replication. ATP-DnaA binds to the origin of replication (oriC) to initiate formation of the DNA replication initiation complex once per cell cycle. Binds the DnaA box (a 9 base pair repeat at the origin) and separates the double-stranded (ds)DNA. Forms a right-handed helical filament on oriC DNA; dsDNA binds to the exterior of the filament while single-stranded (ss)DNA is stabiized in the filament's interior. The ATP-DnaA-oriC complex binds and stabilizes one strand of the AT-rich DNA unwinding element (DUE), permitting loading of DNA polymerase. After initiation quickly degrades to an ADP-DnaA complex that is not apt for DNA replication. Binds acidic phospholipids.</text>
</comment>
<dbReference type="InterPro" id="IPR013317">
    <property type="entry name" value="DnaA_dom"/>
</dbReference>
<feature type="binding site" evidence="8">
    <location>
        <position position="177"/>
    </location>
    <ligand>
        <name>ATP</name>
        <dbReference type="ChEBI" id="CHEBI:30616"/>
    </ligand>
</feature>
<dbReference type="InterPro" id="IPR013159">
    <property type="entry name" value="DnaA_C"/>
</dbReference>
<keyword evidence="15" id="KW-1185">Reference proteome</keyword>
<comment type="domain">
    <text evidence="8">Domain I is involved in oligomerization and binding regulators, domain II is flexibile and of varying length in different bacteria, domain III forms the AAA+ region, while domain IV binds dsDNA.</text>
</comment>
<keyword evidence="4 8" id="KW-0547">Nucleotide-binding</keyword>
<evidence type="ECO:0000313" key="14">
    <source>
        <dbReference type="EMBL" id="MDQ0152272.1"/>
    </source>
</evidence>
<dbReference type="PROSITE" id="PS01008">
    <property type="entry name" value="DNAA"/>
    <property type="match status" value="1"/>
</dbReference>
<evidence type="ECO:0000256" key="8">
    <source>
        <dbReference type="HAMAP-Rule" id="MF_00377"/>
    </source>
</evidence>
<feature type="region of interest" description="Domain I, interacts with DnaA modulators" evidence="8">
    <location>
        <begin position="1"/>
        <end position="124"/>
    </location>
</feature>
<dbReference type="SMART" id="SM00382">
    <property type="entry name" value="AAA"/>
    <property type="match status" value="1"/>
</dbReference>
<dbReference type="InterPro" id="IPR038454">
    <property type="entry name" value="DnaA_N_sf"/>
</dbReference>
<dbReference type="GO" id="GO:0005524">
    <property type="term" value="F:ATP binding"/>
    <property type="evidence" value="ECO:0007669"/>
    <property type="project" value="UniProtKB-UniRule"/>
</dbReference>
<dbReference type="HAMAP" id="MF_00377">
    <property type="entry name" value="DnaA_bact"/>
    <property type="match status" value="1"/>
</dbReference>
<comment type="subunit">
    <text evidence="8">Oligomerizes as a right-handed, spiral filament on DNA at oriC.</text>
</comment>
<dbReference type="GO" id="GO:0003688">
    <property type="term" value="F:DNA replication origin binding"/>
    <property type="evidence" value="ECO:0007669"/>
    <property type="project" value="UniProtKB-UniRule"/>
</dbReference>
<dbReference type="PRINTS" id="PR00051">
    <property type="entry name" value="DNAA"/>
</dbReference>
<dbReference type="InterPro" id="IPR001957">
    <property type="entry name" value="Chromosome_initiator_DnaA"/>
</dbReference>
<dbReference type="GO" id="GO:0005886">
    <property type="term" value="C:plasma membrane"/>
    <property type="evidence" value="ECO:0007669"/>
    <property type="project" value="TreeGrafter"/>
</dbReference>
<keyword evidence="7 8" id="KW-0238">DNA-binding</keyword>
<dbReference type="InterPro" id="IPR010921">
    <property type="entry name" value="Trp_repressor/repl_initiator"/>
</dbReference>
<gene>
    <name evidence="8" type="primary">dnaA</name>
    <name evidence="14" type="ORF">J2S20_000957</name>
</gene>
<dbReference type="SUPFAM" id="SSF52540">
    <property type="entry name" value="P-loop containing nucleoside triphosphate hydrolases"/>
    <property type="match status" value="1"/>
</dbReference>
<feature type="binding site" evidence="8">
    <location>
        <position position="175"/>
    </location>
    <ligand>
        <name>ATP</name>
        <dbReference type="ChEBI" id="CHEBI:30616"/>
    </ligand>
</feature>
<dbReference type="EMBL" id="JAUSTO010000004">
    <property type="protein sequence ID" value="MDQ0152272.1"/>
    <property type="molecule type" value="Genomic_DNA"/>
</dbReference>
<organism evidence="14 15">
    <name type="scientific">Moryella indoligenes</name>
    <dbReference type="NCBI Taxonomy" id="371674"/>
    <lineage>
        <taxon>Bacteria</taxon>
        <taxon>Bacillati</taxon>
        <taxon>Bacillota</taxon>
        <taxon>Clostridia</taxon>
        <taxon>Lachnospirales</taxon>
        <taxon>Lachnospiraceae</taxon>
        <taxon>Moryella</taxon>
    </lineage>
</organism>
<dbReference type="PANTHER" id="PTHR30050:SF2">
    <property type="entry name" value="CHROMOSOMAL REPLICATION INITIATOR PROTEIN DNAA"/>
    <property type="match status" value="1"/>
</dbReference>
<dbReference type="Gene3D" id="1.10.1750.10">
    <property type="match status" value="1"/>
</dbReference>
<evidence type="ECO:0000256" key="1">
    <source>
        <dbReference type="ARBA" id="ARBA00006583"/>
    </source>
</evidence>
<dbReference type="CDD" id="cd06571">
    <property type="entry name" value="Bac_DnaA_C"/>
    <property type="match status" value="1"/>
</dbReference>
<evidence type="ECO:0000256" key="4">
    <source>
        <dbReference type="ARBA" id="ARBA00022741"/>
    </source>
</evidence>
<evidence type="ECO:0000256" key="6">
    <source>
        <dbReference type="ARBA" id="ARBA00023121"/>
    </source>
</evidence>
<dbReference type="Pfam" id="PF08299">
    <property type="entry name" value="Bac_DnaA_C"/>
    <property type="match status" value="1"/>
</dbReference>
<proteinExistence type="inferred from homology"/>
<dbReference type="GO" id="GO:0006275">
    <property type="term" value="P:regulation of DNA replication"/>
    <property type="evidence" value="ECO:0007669"/>
    <property type="project" value="UniProtKB-UniRule"/>
</dbReference>
<keyword evidence="6 8" id="KW-0446">Lipid-binding</keyword>
<evidence type="ECO:0000256" key="5">
    <source>
        <dbReference type="ARBA" id="ARBA00022840"/>
    </source>
</evidence>
<dbReference type="Proteomes" id="UP001241537">
    <property type="component" value="Unassembled WGS sequence"/>
</dbReference>
<comment type="caution">
    <text evidence="14">The sequence shown here is derived from an EMBL/GenBank/DDBJ whole genome shotgun (WGS) entry which is preliminary data.</text>
</comment>
<evidence type="ECO:0000256" key="2">
    <source>
        <dbReference type="ARBA" id="ARBA00022490"/>
    </source>
</evidence>
<dbReference type="InterPro" id="IPR020591">
    <property type="entry name" value="Chromosome_initiator_DnaA-like"/>
</dbReference>
<dbReference type="Gene3D" id="1.10.8.60">
    <property type="match status" value="1"/>
</dbReference>
<keyword evidence="2 8" id="KW-0963">Cytoplasm</keyword>
<evidence type="ECO:0000259" key="12">
    <source>
        <dbReference type="SMART" id="SM00382"/>
    </source>
</evidence>
<evidence type="ECO:0000256" key="10">
    <source>
        <dbReference type="RuleBase" id="RU000577"/>
    </source>
</evidence>
<dbReference type="GO" id="GO:0006270">
    <property type="term" value="P:DNA replication initiation"/>
    <property type="evidence" value="ECO:0007669"/>
    <property type="project" value="UniProtKB-UniRule"/>
</dbReference>
<dbReference type="RefSeq" id="WP_106611113.1">
    <property type="nucleotide sequence ID" value="NZ_JAUSTO010000004.1"/>
</dbReference>
<sequence length="472" mass="53631">MAQSSFQTIKDHWDEILSFLRENYNIIEVTYNLWLAPLVPHHISGSPEKGLTLHILIPEISSNSKEKLPLHFHISFLTRNYLAGLMVAIQECTGVNCSIHFISEDDNKAQDKSIINKVPEHVDPATLSNANLNPRYTFDTFVVGKNNNLAHAASLAVAEKPGEAYNPLFIYGGVGLGKTHLMQSIAHFILQNNPKAKVQYVTSEAFTNELIDAIRNKNNFTTTEFREKYRTNDVLLIDDIQFIIGKDRTQEEFFHTFNALHGAKKQIIISSDKPPKDLETLEDRLRSRFEWGLTVDIQPPDYETRMAILRKREELDHINIDNEVIQYIAANVKSNIRELEGSLTKIVAMSKLDHREINLEMAQDVLKDLIDPNAKPEITPQFIVQVVAEHFNISELDIMGQKRNKDIVFPRQIAMYLCREMTTAPLQQIGSCLGGKDHTTIIHGIDKISTELKSKPELESTITVLKKKISAQ</sequence>